<evidence type="ECO:0000256" key="2">
    <source>
        <dbReference type="SAM" id="MobiDB-lite"/>
    </source>
</evidence>
<comment type="caution">
    <text evidence="4">The sequence shown here is derived from an EMBL/GenBank/DDBJ whole genome shotgun (WGS) entry which is preliminary data.</text>
</comment>
<feature type="domain" description="AB hydrolase-1" evidence="3">
    <location>
        <begin position="54"/>
        <end position="327"/>
    </location>
</feature>
<evidence type="ECO:0000259" key="3">
    <source>
        <dbReference type="Pfam" id="PF12697"/>
    </source>
</evidence>
<proteinExistence type="predicted"/>
<feature type="region of interest" description="Disordered" evidence="2">
    <location>
        <begin position="1"/>
        <end position="23"/>
    </location>
</feature>
<dbReference type="STRING" id="1447883.A0A2B7YQB9"/>
<evidence type="ECO:0000256" key="1">
    <source>
        <dbReference type="ARBA" id="ARBA00022801"/>
    </source>
</evidence>
<dbReference type="GO" id="GO:0016787">
    <property type="term" value="F:hydrolase activity"/>
    <property type="evidence" value="ECO:0007669"/>
    <property type="project" value="UniProtKB-KW"/>
</dbReference>
<name>A0A2B7YQB9_POLH7</name>
<evidence type="ECO:0000313" key="4">
    <source>
        <dbReference type="EMBL" id="PGH23495.1"/>
    </source>
</evidence>
<dbReference type="Gene3D" id="3.40.50.1820">
    <property type="entry name" value="alpha/beta hydrolase"/>
    <property type="match status" value="1"/>
</dbReference>
<dbReference type="OrthoDB" id="294702at2759"/>
<dbReference type="Proteomes" id="UP000224634">
    <property type="component" value="Unassembled WGS sequence"/>
</dbReference>
<dbReference type="PANTHER" id="PTHR43798:SF31">
    <property type="entry name" value="AB HYDROLASE SUPERFAMILY PROTEIN YCLE"/>
    <property type="match status" value="1"/>
</dbReference>
<reference evidence="4 5" key="1">
    <citation type="submission" date="2017-10" db="EMBL/GenBank/DDBJ databases">
        <title>Comparative genomics in systemic dimorphic fungi from Ajellomycetaceae.</title>
        <authorList>
            <person name="Munoz J.F."/>
            <person name="Mcewen J.G."/>
            <person name="Clay O.K."/>
            <person name="Cuomo C.A."/>
        </authorList>
    </citation>
    <scope>NUCLEOTIDE SEQUENCE [LARGE SCALE GENOMIC DNA]</scope>
    <source>
        <strain evidence="4 5">UAMH7299</strain>
    </source>
</reference>
<keyword evidence="1" id="KW-0378">Hydrolase</keyword>
<sequence>MKTPSPSRVATPPTTSDWETQATKSDLVSIGAHGLFFSISGPLRQHPHDPIVIVFAGAGDSTASYIVVERLVSHFARILLYDRSGLGKSEPSPDPSHTSAEIAARELSTALETANIRPPYTLLAHSYGAIVAREFLHLHEGDSTSAATAGVAVIAGMILAEAATERQSQFFKLPEPNITAVMGDLNFARVTGLRDDAQLTRDEWRARAMEWAGGAVAAQAEADAFIEVCEGLAAKKQFERCAMGDRPVNIIRCNSARDFERIYEKGVEVGNGTEAQRRAFRELLMSWDDVDRKLKEEQCRLSTNCHLVHVPDCGHHVHLVRPDVVADEVKWVINSVREQARSSL</sequence>
<dbReference type="InterPro" id="IPR050266">
    <property type="entry name" value="AB_hydrolase_sf"/>
</dbReference>
<dbReference type="EMBL" id="PDNA01000023">
    <property type="protein sequence ID" value="PGH23495.1"/>
    <property type="molecule type" value="Genomic_DNA"/>
</dbReference>
<evidence type="ECO:0000313" key="5">
    <source>
        <dbReference type="Proteomes" id="UP000224634"/>
    </source>
</evidence>
<dbReference type="SUPFAM" id="SSF53474">
    <property type="entry name" value="alpha/beta-Hydrolases"/>
    <property type="match status" value="1"/>
</dbReference>
<dbReference type="AlphaFoldDB" id="A0A2B7YQB9"/>
<dbReference type="InterPro" id="IPR029058">
    <property type="entry name" value="AB_hydrolase_fold"/>
</dbReference>
<keyword evidence="5" id="KW-1185">Reference proteome</keyword>
<dbReference type="GO" id="GO:0016020">
    <property type="term" value="C:membrane"/>
    <property type="evidence" value="ECO:0007669"/>
    <property type="project" value="TreeGrafter"/>
</dbReference>
<organism evidence="4 5">
    <name type="scientific">Polytolypa hystricis (strain UAMH7299)</name>
    <dbReference type="NCBI Taxonomy" id="1447883"/>
    <lineage>
        <taxon>Eukaryota</taxon>
        <taxon>Fungi</taxon>
        <taxon>Dikarya</taxon>
        <taxon>Ascomycota</taxon>
        <taxon>Pezizomycotina</taxon>
        <taxon>Eurotiomycetes</taxon>
        <taxon>Eurotiomycetidae</taxon>
        <taxon>Onygenales</taxon>
        <taxon>Onygenales incertae sedis</taxon>
        <taxon>Polytolypa</taxon>
    </lineage>
</organism>
<dbReference type="PANTHER" id="PTHR43798">
    <property type="entry name" value="MONOACYLGLYCEROL LIPASE"/>
    <property type="match status" value="1"/>
</dbReference>
<gene>
    <name evidence="4" type="ORF">AJ80_02449</name>
</gene>
<accession>A0A2B7YQB9</accession>
<protein>
    <recommendedName>
        <fullName evidence="3">AB hydrolase-1 domain-containing protein</fullName>
    </recommendedName>
</protein>
<dbReference type="InterPro" id="IPR000073">
    <property type="entry name" value="AB_hydrolase_1"/>
</dbReference>
<dbReference type="Pfam" id="PF12697">
    <property type="entry name" value="Abhydrolase_6"/>
    <property type="match status" value="1"/>
</dbReference>